<name>S3DKI2_9GAMM</name>
<proteinExistence type="predicted"/>
<dbReference type="STRING" id="28176.CF66_2339"/>
<dbReference type="Pfam" id="PF09115">
    <property type="entry name" value="DNApol3-delta_C"/>
    <property type="match status" value="1"/>
</dbReference>
<organism evidence="9 10">
    <name type="scientific">Candidatus Photodesmus katoptron Akat1</name>
    <dbReference type="NCBI Taxonomy" id="1236703"/>
    <lineage>
        <taxon>Bacteria</taxon>
        <taxon>Pseudomonadati</taxon>
        <taxon>Pseudomonadota</taxon>
        <taxon>Gammaproteobacteria</taxon>
        <taxon>Vibrionales</taxon>
        <taxon>Vibrionaceae</taxon>
        <taxon>Candidatus Photodesmus</taxon>
    </lineage>
</organism>
<dbReference type="InterPro" id="IPR008921">
    <property type="entry name" value="DNA_pol3_clamp-load_cplx_C"/>
</dbReference>
<evidence type="ECO:0000256" key="3">
    <source>
        <dbReference type="ARBA" id="ARBA00022679"/>
    </source>
</evidence>
<keyword evidence="5" id="KW-0235">DNA replication</keyword>
<dbReference type="EC" id="2.7.7.7" evidence="1"/>
<dbReference type="PANTHER" id="PTHR11669">
    <property type="entry name" value="REPLICATION FACTOR C / DNA POLYMERASE III GAMMA-TAU SUBUNIT"/>
    <property type="match status" value="1"/>
</dbReference>
<sequence>MENLYPWLKDIWHYWKLSLETAQFPNVVLLNSVHGLGSEQLIKHLTQVLMCSNYLGDYCGFCHSCKLVESGNHPDFHLISPEINGGGISINQIRFCNKIACETSQFSGFRLIVVMPAEAMNESASNALLKTLETSPSNCIFLLVSFKPNLLLPTIKSRCQCWNVSIPEHMVLLNWLKSKTKEDIPGYTLHLNNYAPIDILTFIQTNELETYLMIEQKLISAMKNDLEELINLTKCLLKDPNKYLAWLWYLFTDAQKSHFGLIDEYTIPGAIQLSRLLNYNDLYTQTAKLNLLRKEIRLHPVLNKELLITNWLINLTNEIST</sequence>
<protein>
    <recommendedName>
        <fullName evidence="2">DNA polymerase III subunit delta'</fullName>
        <ecNumber evidence="1">2.7.7.7</ecNumber>
    </recommendedName>
</protein>
<evidence type="ECO:0000256" key="7">
    <source>
        <dbReference type="ARBA" id="ARBA00049244"/>
    </source>
</evidence>
<dbReference type="Gene3D" id="1.20.272.10">
    <property type="match status" value="1"/>
</dbReference>
<evidence type="ECO:0000313" key="10">
    <source>
        <dbReference type="Proteomes" id="UP000053688"/>
    </source>
</evidence>
<evidence type="ECO:0000256" key="5">
    <source>
        <dbReference type="ARBA" id="ARBA00022705"/>
    </source>
</evidence>
<dbReference type="GO" id="GO:0003887">
    <property type="term" value="F:DNA-directed DNA polymerase activity"/>
    <property type="evidence" value="ECO:0007669"/>
    <property type="project" value="UniProtKB-KW"/>
</dbReference>
<dbReference type="PATRIC" id="fig|1236703.3.peg.80"/>
<dbReference type="InterPro" id="IPR050238">
    <property type="entry name" value="DNA_Rep/Repair_Clamp_Loader"/>
</dbReference>
<dbReference type="InterPro" id="IPR015199">
    <property type="entry name" value="DNA_pol_III_delta_C"/>
</dbReference>
<evidence type="ECO:0000256" key="4">
    <source>
        <dbReference type="ARBA" id="ARBA00022695"/>
    </source>
</evidence>
<dbReference type="eggNOG" id="COG0470">
    <property type="taxonomic scope" value="Bacteria"/>
</dbReference>
<dbReference type="GO" id="GO:0006261">
    <property type="term" value="P:DNA-templated DNA replication"/>
    <property type="evidence" value="ECO:0007669"/>
    <property type="project" value="TreeGrafter"/>
</dbReference>
<feature type="domain" description="DNA polymerase III delta subunit C-terminal" evidence="8">
    <location>
        <begin position="220"/>
        <end position="315"/>
    </location>
</feature>
<accession>S3DKI2</accession>
<dbReference type="GO" id="GO:0009360">
    <property type="term" value="C:DNA polymerase III complex"/>
    <property type="evidence" value="ECO:0007669"/>
    <property type="project" value="InterPro"/>
</dbReference>
<evidence type="ECO:0000259" key="8">
    <source>
        <dbReference type="Pfam" id="PF09115"/>
    </source>
</evidence>
<dbReference type="Proteomes" id="UP000053688">
    <property type="component" value="Unassembled WGS sequence"/>
</dbReference>
<keyword evidence="10" id="KW-1185">Reference proteome</keyword>
<evidence type="ECO:0000256" key="1">
    <source>
        <dbReference type="ARBA" id="ARBA00012417"/>
    </source>
</evidence>
<evidence type="ECO:0000256" key="6">
    <source>
        <dbReference type="ARBA" id="ARBA00022932"/>
    </source>
</evidence>
<evidence type="ECO:0000256" key="2">
    <source>
        <dbReference type="ARBA" id="ARBA00014363"/>
    </source>
</evidence>
<comment type="caution">
    <text evidence="9">The sequence shown here is derived from an EMBL/GenBank/DDBJ whole genome shotgun (WGS) entry which is preliminary data.</text>
</comment>
<dbReference type="Gene3D" id="3.40.50.300">
    <property type="entry name" value="P-loop containing nucleotide triphosphate hydrolases"/>
    <property type="match status" value="1"/>
</dbReference>
<dbReference type="AlphaFoldDB" id="S3DKI2"/>
<gene>
    <name evidence="9" type="ORF">O1U_0094</name>
</gene>
<dbReference type="SUPFAM" id="SSF52540">
    <property type="entry name" value="P-loop containing nucleoside triphosphate hydrolases"/>
    <property type="match status" value="1"/>
</dbReference>
<dbReference type="SUPFAM" id="SSF48019">
    <property type="entry name" value="post-AAA+ oligomerization domain-like"/>
    <property type="match status" value="1"/>
</dbReference>
<dbReference type="EMBL" id="AMSD01000001">
    <property type="protein sequence ID" value="EPE37639.1"/>
    <property type="molecule type" value="Genomic_DNA"/>
</dbReference>
<keyword evidence="3" id="KW-0808">Transferase</keyword>
<dbReference type="Pfam" id="PF13177">
    <property type="entry name" value="DNA_pol3_delta2"/>
    <property type="match status" value="1"/>
</dbReference>
<evidence type="ECO:0000313" key="9">
    <source>
        <dbReference type="EMBL" id="EPE37639.1"/>
    </source>
</evidence>
<dbReference type="RefSeq" id="WP_016503437.1">
    <property type="nucleotide sequence ID" value="NZ_AMSD01000001.1"/>
</dbReference>
<reference evidence="9 10" key="1">
    <citation type="journal article" date="2014" name="Environ. Microbiol.">
        <title>Genomic signatures of obligate host dependence in the luminous bacterial symbiont of a vertebrate.</title>
        <authorList>
            <person name="Hendry T.A."/>
            <person name="de Wet J.R."/>
            <person name="Dunlap P.V."/>
        </authorList>
    </citation>
    <scope>NUCLEOTIDE SEQUENCE [LARGE SCALE GENOMIC DNA]</scope>
    <source>
        <strain evidence="9 10">Akat1</strain>
    </source>
</reference>
<dbReference type="InterPro" id="IPR027417">
    <property type="entry name" value="P-loop_NTPase"/>
</dbReference>
<dbReference type="PANTHER" id="PTHR11669:SF8">
    <property type="entry name" value="DNA POLYMERASE III SUBUNIT DELTA"/>
    <property type="match status" value="1"/>
</dbReference>
<comment type="catalytic activity">
    <reaction evidence="7">
        <text>DNA(n) + a 2'-deoxyribonucleoside 5'-triphosphate = DNA(n+1) + diphosphate</text>
        <dbReference type="Rhea" id="RHEA:22508"/>
        <dbReference type="Rhea" id="RHEA-COMP:17339"/>
        <dbReference type="Rhea" id="RHEA-COMP:17340"/>
        <dbReference type="ChEBI" id="CHEBI:33019"/>
        <dbReference type="ChEBI" id="CHEBI:61560"/>
        <dbReference type="ChEBI" id="CHEBI:173112"/>
        <dbReference type="EC" id="2.7.7.7"/>
    </reaction>
</comment>
<keyword evidence="4" id="KW-0548">Nucleotidyltransferase</keyword>
<dbReference type="GO" id="GO:0003677">
    <property type="term" value="F:DNA binding"/>
    <property type="evidence" value="ECO:0007669"/>
    <property type="project" value="InterPro"/>
</dbReference>
<keyword evidence="6" id="KW-0239">DNA-directed DNA polymerase</keyword>